<gene>
    <name evidence="2" type="ORF">Cgig2_028770</name>
</gene>
<dbReference type="PANTHER" id="PTHR33116:SF84">
    <property type="entry name" value="RNA-DIRECTED DNA POLYMERASE"/>
    <property type="match status" value="1"/>
</dbReference>
<dbReference type="OrthoDB" id="1751077at2759"/>
<evidence type="ECO:0000313" key="3">
    <source>
        <dbReference type="Proteomes" id="UP001153076"/>
    </source>
</evidence>
<keyword evidence="1" id="KW-0472">Membrane</keyword>
<reference evidence="2" key="1">
    <citation type="submission" date="2022-04" db="EMBL/GenBank/DDBJ databases">
        <title>Carnegiea gigantea Genome sequencing and assembly v2.</title>
        <authorList>
            <person name="Copetti D."/>
            <person name="Sanderson M.J."/>
            <person name="Burquez A."/>
            <person name="Wojciechowski M.F."/>
        </authorList>
    </citation>
    <scope>NUCLEOTIDE SEQUENCE</scope>
    <source>
        <strain evidence="2">SGP5-SGP5p</strain>
        <tissue evidence="2">Aerial part</tissue>
    </source>
</reference>
<accession>A0A9Q1GGD2</accession>
<keyword evidence="3" id="KW-1185">Reference proteome</keyword>
<feature type="transmembrane region" description="Helical" evidence="1">
    <location>
        <begin position="92"/>
        <end position="113"/>
    </location>
</feature>
<comment type="caution">
    <text evidence="2">The sequence shown here is derived from an EMBL/GenBank/DDBJ whole genome shotgun (WGS) entry which is preliminary data.</text>
</comment>
<organism evidence="2 3">
    <name type="scientific">Carnegiea gigantea</name>
    <dbReference type="NCBI Taxonomy" id="171969"/>
    <lineage>
        <taxon>Eukaryota</taxon>
        <taxon>Viridiplantae</taxon>
        <taxon>Streptophyta</taxon>
        <taxon>Embryophyta</taxon>
        <taxon>Tracheophyta</taxon>
        <taxon>Spermatophyta</taxon>
        <taxon>Magnoliopsida</taxon>
        <taxon>eudicotyledons</taxon>
        <taxon>Gunneridae</taxon>
        <taxon>Pentapetalae</taxon>
        <taxon>Caryophyllales</taxon>
        <taxon>Cactineae</taxon>
        <taxon>Cactaceae</taxon>
        <taxon>Cactoideae</taxon>
        <taxon>Echinocereeae</taxon>
        <taxon>Carnegiea</taxon>
    </lineage>
</organism>
<dbReference type="AlphaFoldDB" id="A0A9Q1GGD2"/>
<name>A0A9Q1GGD2_9CARY</name>
<keyword evidence="1" id="KW-0812">Transmembrane</keyword>
<proteinExistence type="predicted"/>
<dbReference type="PANTHER" id="PTHR33116">
    <property type="entry name" value="REVERSE TRANSCRIPTASE ZINC-BINDING DOMAIN-CONTAINING PROTEIN-RELATED-RELATED"/>
    <property type="match status" value="1"/>
</dbReference>
<evidence type="ECO:0008006" key="4">
    <source>
        <dbReference type="Google" id="ProtNLM"/>
    </source>
</evidence>
<sequence>MGKTLTINTVNYQGHPAGLLPLCSSPGKSNKILDYFWGLHPTLQQQCHDITSFQEGSLPMRYLGVLITTKQTGMQGTSRENIGKIRLWATKIISFIGIAQLLNFVIFGMYNYWATIFILPQEEISETVELVALQSSIRLQLNKLVATKDLFIKGITHRPTWQWSGSQIYTVQRGYHWLLGELEFKDWSRVVWAKTVTPKHTTITWFFIH</sequence>
<dbReference type="Proteomes" id="UP001153076">
    <property type="component" value="Unassembled WGS sequence"/>
</dbReference>
<evidence type="ECO:0000313" key="2">
    <source>
        <dbReference type="EMBL" id="KAJ8419906.1"/>
    </source>
</evidence>
<dbReference type="EMBL" id="JAKOGI010004165">
    <property type="protein sequence ID" value="KAJ8419906.1"/>
    <property type="molecule type" value="Genomic_DNA"/>
</dbReference>
<evidence type="ECO:0000256" key="1">
    <source>
        <dbReference type="SAM" id="Phobius"/>
    </source>
</evidence>
<keyword evidence="1" id="KW-1133">Transmembrane helix</keyword>
<protein>
    <recommendedName>
        <fullName evidence="4">Reverse transcriptase zinc-binding domain-containing protein</fullName>
    </recommendedName>
</protein>